<feature type="transmembrane region" description="Helical" evidence="18">
    <location>
        <begin position="71"/>
        <end position="90"/>
    </location>
</feature>
<comment type="catalytic activity">
    <reaction evidence="6">
        <text>L-alpha-aminoacyl-L-lysine(out) = L-alpha-aminoacyl-L-lysine(in)</text>
        <dbReference type="Rhea" id="RHEA:79383"/>
        <dbReference type="ChEBI" id="CHEBI:229966"/>
    </reaction>
</comment>
<comment type="catalytic activity">
    <reaction evidence="2">
        <text>L-histidyl-glycine(out) = L-histidyl-glycine(in)</text>
        <dbReference type="Rhea" id="RHEA:79395"/>
        <dbReference type="ChEBI" id="CHEBI:229957"/>
    </reaction>
</comment>
<feature type="transmembrane region" description="Helical" evidence="18">
    <location>
        <begin position="12"/>
        <end position="33"/>
    </location>
</feature>
<evidence type="ECO:0000256" key="15">
    <source>
        <dbReference type="ARBA" id="ARBA00045018"/>
    </source>
</evidence>
<dbReference type="OrthoDB" id="424834at2759"/>
<feature type="transmembrane region" description="Helical" evidence="18">
    <location>
        <begin position="340"/>
        <end position="360"/>
    </location>
</feature>
<evidence type="ECO:0000256" key="18">
    <source>
        <dbReference type="SAM" id="Phobius"/>
    </source>
</evidence>
<dbReference type="SUPFAM" id="SSF103473">
    <property type="entry name" value="MFS general substrate transporter"/>
    <property type="match status" value="1"/>
</dbReference>
<sequence length="477" mass="51538">MDRTDWPWRYLLLACDCLIAFGCFYCVDIPSALQTEIQSSHDDSNCTGSSSDNGSCCVECLGLGPDRYNQLYAVFSWTNAFVVLPIGVLLDRLGNRVTAILATSLATLGSAIFALSVTPLFKMTSAMFPLMMISRGLLGAANGGCQLVQDRVIAYWFPDKLGLAFGAIVSVIRCGNVLNFFLTSNIAKLYGVPMALWTGALMCGVGCLAAVGYCVLDAIGSRKLDRNKTFNVKSAPIQFSDIRKFPLSYWLVAVMISTYYSCFIPYVANGSKFIQDKYAYSRVTSSYINGAVYDVSIVVCLSTGLLLDRFGGRAISATLGSALSVPVIISLAFFELPPLILTICFGTFYSITVVSLWPCIAKVVPLAAVGTANGIAAFLQGLNIGLTNLGLGKIMGAVEESDIDNRLNKWKIALAILLSQALVCTVLGIWLNVNEKMKNGPLNGRHKKSSPTEKTSLIQSKEDEFYDSIDSGYAIQA</sequence>
<accession>A0A8B8CDP7</accession>
<evidence type="ECO:0000256" key="16">
    <source>
        <dbReference type="ARBA" id="ARBA00045709"/>
    </source>
</evidence>
<feature type="transmembrane region" description="Helical" evidence="18">
    <location>
        <begin position="372"/>
        <end position="392"/>
    </location>
</feature>
<dbReference type="KEGG" id="cvn:111118631"/>
<evidence type="ECO:0000256" key="10">
    <source>
        <dbReference type="ARBA" id="ARBA00044903"/>
    </source>
</evidence>
<keyword evidence="18" id="KW-1133">Transmembrane helix</keyword>
<dbReference type="Pfam" id="PF07690">
    <property type="entry name" value="MFS_1"/>
    <property type="match status" value="1"/>
</dbReference>
<dbReference type="GO" id="GO:0022857">
    <property type="term" value="F:transmembrane transporter activity"/>
    <property type="evidence" value="ECO:0007669"/>
    <property type="project" value="InterPro"/>
</dbReference>
<comment type="catalytic activity">
    <reaction evidence="3">
        <text>L-alpha-aminoacyl-L-arginine(out) = L-alpha-aminoacyl-L-arginine(in)</text>
        <dbReference type="Rhea" id="RHEA:79367"/>
        <dbReference type="ChEBI" id="CHEBI:229968"/>
    </reaction>
</comment>
<dbReference type="RefSeq" id="XP_022313898.1">
    <property type="nucleotide sequence ID" value="XM_022458190.1"/>
</dbReference>
<evidence type="ECO:0000256" key="6">
    <source>
        <dbReference type="ARBA" id="ARBA00044893"/>
    </source>
</evidence>
<comment type="catalytic activity">
    <reaction evidence="4">
        <text>L-alpha-aminoacyl-L-histidine(out) = L-alpha-aminoacyl-L-histidine(in)</text>
        <dbReference type="Rhea" id="RHEA:79375"/>
        <dbReference type="ChEBI" id="CHEBI:229967"/>
    </reaction>
</comment>
<dbReference type="PANTHER" id="PTHR23512:SF5">
    <property type="entry name" value="MAJOR FACILITATOR SUPERFAMILY DOMAIN-CONTAINING PROTEIN 1"/>
    <property type="match status" value="1"/>
</dbReference>
<feature type="transmembrane region" description="Helical" evidence="18">
    <location>
        <begin position="97"/>
        <end position="121"/>
    </location>
</feature>
<comment type="catalytic activity">
    <reaction evidence="7">
        <text>L-aspartyl-L-lysine(out) = L-aspartyl-L-lysine(in)</text>
        <dbReference type="Rhea" id="RHEA:79411"/>
        <dbReference type="ChEBI" id="CHEBI:229953"/>
    </reaction>
</comment>
<protein>
    <recommendedName>
        <fullName evidence="14">Lysosomal dipeptide transporter MFSD1</fullName>
    </recommendedName>
    <alternativeName>
        <fullName evidence="15">Major facilitator superfamily domain-containing protein 1</fullName>
    </alternativeName>
</protein>
<comment type="catalytic activity">
    <reaction evidence="8">
        <text>L-arginyl-L-alpha-amino acid(out) = L-arginyl-L-alpha-amino acid(in)</text>
        <dbReference type="Rhea" id="RHEA:79371"/>
        <dbReference type="ChEBI" id="CHEBI:84315"/>
    </reaction>
</comment>
<keyword evidence="18" id="KW-0472">Membrane</keyword>
<organism evidence="19 20">
    <name type="scientific">Crassostrea virginica</name>
    <name type="common">Eastern oyster</name>
    <dbReference type="NCBI Taxonomy" id="6565"/>
    <lineage>
        <taxon>Eukaryota</taxon>
        <taxon>Metazoa</taxon>
        <taxon>Spiralia</taxon>
        <taxon>Lophotrochozoa</taxon>
        <taxon>Mollusca</taxon>
        <taxon>Bivalvia</taxon>
        <taxon>Autobranchia</taxon>
        <taxon>Pteriomorphia</taxon>
        <taxon>Ostreida</taxon>
        <taxon>Ostreoidea</taxon>
        <taxon>Ostreidae</taxon>
        <taxon>Crassostrea</taxon>
    </lineage>
</organism>
<dbReference type="Gene3D" id="1.20.1250.20">
    <property type="entry name" value="MFS general substrate transporter like domains"/>
    <property type="match status" value="2"/>
</dbReference>
<feature type="transmembrane region" description="Helical" evidence="18">
    <location>
        <begin position="161"/>
        <end position="182"/>
    </location>
</feature>
<reference evidence="20" key="1">
    <citation type="submission" date="2025-08" db="UniProtKB">
        <authorList>
            <consortium name="RefSeq"/>
        </authorList>
    </citation>
    <scope>IDENTIFICATION</scope>
    <source>
        <tissue evidence="20">Whole sample</tissue>
    </source>
</reference>
<dbReference type="GeneID" id="111118631"/>
<comment type="catalytic activity">
    <reaction evidence="9">
        <text>L-lysyl-L-lysine(out) = L-lysyl-L-lysine(in)</text>
        <dbReference type="Rhea" id="RHEA:79403"/>
        <dbReference type="ChEBI" id="CHEBI:229956"/>
    </reaction>
</comment>
<dbReference type="PANTHER" id="PTHR23512">
    <property type="entry name" value="MAJOR FACILITATOR SUPERFAMILY DOMAIN-CONTAINING PROTEIN 1"/>
    <property type="match status" value="1"/>
</dbReference>
<evidence type="ECO:0000313" key="20">
    <source>
        <dbReference type="RefSeq" id="XP_022313898.1"/>
    </source>
</evidence>
<keyword evidence="18" id="KW-0812">Transmembrane</keyword>
<comment type="catalytic activity">
    <reaction evidence="5">
        <text>L-lysyl-L-alpha-amino acid(out) = L-lysyl-L-alpha-amino acid(in)</text>
        <dbReference type="Rhea" id="RHEA:79387"/>
        <dbReference type="ChEBI" id="CHEBI:229965"/>
    </reaction>
</comment>
<dbReference type="InterPro" id="IPR011701">
    <property type="entry name" value="MFS"/>
</dbReference>
<feature type="transmembrane region" description="Helical" evidence="18">
    <location>
        <begin position="194"/>
        <end position="216"/>
    </location>
</feature>
<comment type="catalytic activity">
    <reaction evidence="13">
        <text>L-lysyl-glycine(out) = L-lysyl-glycine(in)</text>
        <dbReference type="Rhea" id="RHEA:79407"/>
        <dbReference type="ChEBI" id="CHEBI:191202"/>
    </reaction>
</comment>
<dbReference type="Proteomes" id="UP000694844">
    <property type="component" value="Chromosome 2"/>
</dbReference>
<comment type="catalytic activity">
    <reaction evidence="11">
        <text>L-histidyl-L-alpha-amino acid(out) = L-histidyl-L-alpha-amino acid(in)</text>
        <dbReference type="Rhea" id="RHEA:79379"/>
        <dbReference type="ChEBI" id="CHEBI:229964"/>
    </reaction>
</comment>
<proteinExistence type="predicted"/>
<evidence type="ECO:0000256" key="8">
    <source>
        <dbReference type="ARBA" id="ARBA00044899"/>
    </source>
</evidence>
<keyword evidence="19" id="KW-1185">Reference proteome</keyword>
<evidence type="ECO:0000256" key="3">
    <source>
        <dbReference type="ARBA" id="ARBA00044881"/>
    </source>
</evidence>
<comment type="subunit">
    <text evidence="17">Homodimer. Interacts with lysosomal protein GLMP (via lumenal domain); the interaction starts while both proteins are still in the endoplasmic reticulum and is required for stabilization of MFSD1 in lysosomes but has no direct effect on its targeting to lysosomes or transporter activity.</text>
</comment>
<evidence type="ECO:0000256" key="12">
    <source>
        <dbReference type="ARBA" id="ARBA00044919"/>
    </source>
</evidence>
<dbReference type="AlphaFoldDB" id="A0A8B8CDP7"/>
<evidence type="ECO:0000256" key="7">
    <source>
        <dbReference type="ARBA" id="ARBA00044898"/>
    </source>
</evidence>
<evidence type="ECO:0000256" key="11">
    <source>
        <dbReference type="ARBA" id="ARBA00044912"/>
    </source>
</evidence>
<feature type="transmembrane region" description="Helical" evidence="18">
    <location>
        <begin position="412"/>
        <end position="433"/>
    </location>
</feature>
<evidence type="ECO:0000313" key="19">
    <source>
        <dbReference type="Proteomes" id="UP000694844"/>
    </source>
</evidence>
<comment type="catalytic activity">
    <reaction evidence="1">
        <text>L-lysyl-L-alanine(out) = L-lysyl-L-alanine(in)</text>
        <dbReference type="Rhea" id="RHEA:79399"/>
        <dbReference type="ChEBI" id="CHEBI:229954"/>
    </reaction>
</comment>
<feature type="transmembrane region" description="Helical" evidence="18">
    <location>
        <begin position="247"/>
        <end position="267"/>
    </location>
</feature>
<evidence type="ECO:0000256" key="17">
    <source>
        <dbReference type="ARBA" id="ARBA00046376"/>
    </source>
</evidence>
<evidence type="ECO:0000256" key="9">
    <source>
        <dbReference type="ARBA" id="ARBA00044900"/>
    </source>
</evidence>
<evidence type="ECO:0000256" key="2">
    <source>
        <dbReference type="ARBA" id="ARBA00044878"/>
    </source>
</evidence>
<evidence type="ECO:0000256" key="5">
    <source>
        <dbReference type="ARBA" id="ARBA00044891"/>
    </source>
</evidence>
<dbReference type="InterPro" id="IPR036259">
    <property type="entry name" value="MFS_trans_sf"/>
</dbReference>
<feature type="transmembrane region" description="Helical" evidence="18">
    <location>
        <begin position="314"/>
        <end position="334"/>
    </location>
</feature>
<evidence type="ECO:0000256" key="14">
    <source>
        <dbReference type="ARBA" id="ARBA00044985"/>
    </source>
</evidence>
<dbReference type="InterPro" id="IPR052187">
    <property type="entry name" value="MFSD1"/>
</dbReference>
<name>A0A8B8CDP7_CRAVI</name>
<feature type="transmembrane region" description="Helical" evidence="18">
    <location>
        <begin position="127"/>
        <end position="149"/>
    </location>
</feature>
<evidence type="ECO:0000256" key="4">
    <source>
        <dbReference type="ARBA" id="ARBA00044884"/>
    </source>
</evidence>
<evidence type="ECO:0000256" key="13">
    <source>
        <dbReference type="ARBA" id="ARBA00044924"/>
    </source>
</evidence>
<feature type="transmembrane region" description="Helical" evidence="18">
    <location>
        <begin position="287"/>
        <end position="307"/>
    </location>
</feature>
<gene>
    <name evidence="20" type="primary">LOC111118631</name>
</gene>
<comment type="catalytic activity">
    <reaction evidence="10">
        <text>L-arginyl-glycine(out) = L-arginyl-glycine(in)</text>
        <dbReference type="Rhea" id="RHEA:79391"/>
        <dbReference type="ChEBI" id="CHEBI:229955"/>
    </reaction>
</comment>
<comment type="catalytic activity">
    <reaction evidence="12">
        <text>L-alanyl-L-lysine(out) = L-alanyl-L-lysine(in)</text>
        <dbReference type="Rhea" id="RHEA:79415"/>
        <dbReference type="ChEBI" id="CHEBI:192470"/>
    </reaction>
</comment>
<comment type="function">
    <text evidence="16">Lysosomal dipeptide uniporter that selectively exports lysine, arginine or histidine-containing dipeptides with a net positive charge from the lysosome lumen into the cytosol. Could play a role in a specific type of protein O-glycosylation indirectly regulating macrophages migration and tissue invasion. Also essential for liver homeostasis.</text>
</comment>
<evidence type="ECO:0000256" key="1">
    <source>
        <dbReference type="ARBA" id="ARBA00044876"/>
    </source>
</evidence>